<dbReference type="AlphaFoldDB" id="A0A1M6Z9Q4"/>
<reference evidence="2 4" key="3">
    <citation type="submission" date="2017-02" db="EMBL/GenBank/DDBJ databases">
        <authorList>
            <person name="Peterson S.W."/>
        </authorList>
    </citation>
    <scope>NUCLEOTIDE SEQUENCE [LARGE SCALE GENOMIC DNA]</scope>
    <source>
        <strain evidence="2 4">ATCC 43854</strain>
    </source>
</reference>
<evidence type="ECO:0000313" key="1">
    <source>
        <dbReference type="EMBL" id="SHL27167.1"/>
    </source>
</evidence>
<accession>A0A1T4MHX4</accession>
<dbReference type="Proteomes" id="UP000190449">
    <property type="component" value="Unassembled WGS sequence"/>
</dbReference>
<dbReference type="EMBL" id="FUWU01000018">
    <property type="protein sequence ID" value="SJZ66475.1"/>
    <property type="molecule type" value="Genomic_DNA"/>
</dbReference>
<organism evidence="1 3">
    <name type="scientific">Fibrobacter intestinalis</name>
    <dbReference type="NCBI Taxonomy" id="28122"/>
    <lineage>
        <taxon>Bacteria</taxon>
        <taxon>Pseudomonadati</taxon>
        <taxon>Fibrobacterota</taxon>
        <taxon>Fibrobacteria</taxon>
        <taxon>Fibrobacterales</taxon>
        <taxon>Fibrobacteraceae</taxon>
        <taxon>Fibrobacter</taxon>
    </lineage>
</organism>
<dbReference type="RefSeq" id="WP_073306283.1">
    <property type="nucleotide sequence ID" value="NZ_FRAW01000055.1"/>
</dbReference>
<proteinExistence type="predicted"/>
<evidence type="ECO:0000313" key="4">
    <source>
        <dbReference type="Proteomes" id="UP000190449"/>
    </source>
</evidence>
<evidence type="ECO:0000313" key="2">
    <source>
        <dbReference type="EMBL" id="SJZ66475.1"/>
    </source>
</evidence>
<sequence length="130" mass="15383">MQEPHEPWRRMLVPINQQGLEIDMLQMGDPCTGNFKEWAITTEEMNSIINSILFDYCKRFNVYIDSSEDCVLGKECIAEALEMAKEFLQKCSTRFFQKRSKKEVLKRAVQKLIEALEFAKSTDMPIWFWF</sequence>
<reference evidence="3" key="1">
    <citation type="submission" date="2016-11" db="EMBL/GenBank/DDBJ databases">
        <authorList>
            <person name="Varghese N."/>
            <person name="Submissions S."/>
        </authorList>
    </citation>
    <scope>NUCLEOTIDE SEQUENCE [LARGE SCALE GENOMIC DNA]</scope>
    <source>
        <strain evidence="3">UWOS</strain>
    </source>
</reference>
<gene>
    <name evidence="2" type="ORF">SAMN02745108_01270</name>
    <name evidence="1" type="ORF">SAMN05720469_15511</name>
</gene>
<accession>A0A1M6Z9Q4</accession>
<dbReference type="Proteomes" id="UP000184275">
    <property type="component" value="Unassembled WGS sequence"/>
</dbReference>
<reference evidence="1" key="2">
    <citation type="submission" date="2016-11" db="EMBL/GenBank/DDBJ databases">
        <authorList>
            <person name="Jaros S."/>
            <person name="Januszkiewicz K."/>
            <person name="Wedrychowicz H."/>
        </authorList>
    </citation>
    <scope>NUCLEOTIDE SEQUENCE [LARGE SCALE GENOMIC DNA]</scope>
    <source>
        <strain evidence="1">UWOS</strain>
    </source>
</reference>
<evidence type="ECO:0000313" key="3">
    <source>
        <dbReference type="Proteomes" id="UP000184275"/>
    </source>
</evidence>
<keyword evidence="3" id="KW-1185">Reference proteome</keyword>
<name>A0A1M6Z9Q4_9BACT</name>
<dbReference type="EMBL" id="FRAW01000055">
    <property type="protein sequence ID" value="SHL27167.1"/>
    <property type="molecule type" value="Genomic_DNA"/>
</dbReference>
<protein>
    <submittedName>
        <fullName evidence="1">Uncharacterized protein</fullName>
    </submittedName>
</protein>
<dbReference type="STRING" id="28122.SAMN02745108_01270"/>